<feature type="region of interest" description="Disordered" evidence="1">
    <location>
        <begin position="86"/>
        <end position="109"/>
    </location>
</feature>
<dbReference type="InterPro" id="IPR044514">
    <property type="entry name" value="VIN3-like"/>
</dbReference>
<dbReference type="InterPro" id="IPR056990">
    <property type="entry name" value="VIN3-like_C"/>
</dbReference>
<dbReference type="STRING" id="81985.R0G2I8"/>
<dbReference type="GO" id="GO:0040029">
    <property type="term" value="P:epigenetic regulation of gene expression"/>
    <property type="evidence" value="ECO:0007669"/>
    <property type="project" value="InterPro"/>
</dbReference>
<dbReference type="EMBL" id="KB870807">
    <property type="protein sequence ID" value="EOA29652.1"/>
    <property type="molecule type" value="Genomic_DNA"/>
</dbReference>
<dbReference type="GO" id="GO:0010048">
    <property type="term" value="P:vernalization response"/>
    <property type="evidence" value="ECO:0007669"/>
    <property type="project" value="InterPro"/>
</dbReference>
<dbReference type="OrthoDB" id="600557at2759"/>
<name>R0G2I8_9BRAS</name>
<feature type="domain" description="VIN3-like C-terminal" evidence="2">
    <location>
        <begin position="112"/>
        <end position="181"/>
    </location>
</feature>
<protein>
    <recommendedName>
        <fullName evidence="2">VIN3-like C-terminal domain-containing protein</fullName>
    </recommendedName>
</protein>
<feature type="non-terminal residue" evidence="3">
    <location>
        <position position="1"/>
    </location>
</feature>
<dbReference type="Pfam" id="PF23380">
    <property type="entry name" value="VIN3_C"/>
    <property type="match status" value="1"/>
</dbReference>
<dbReference type="PANTHER" id="PTHR46286">
    <property type="entry name" value="VIN3-LIKE PROTEIN 2-RELATED"/>
    <property type="match status" value="1"/>
</dbReference>
<proteinExistence type="predicted"/>
<organism evidence="3 4">
    <name type="scientific">Capsella rubella</name>
    <dbReference type="NCBI Taxonomy" id="81985"/>
    <lineage>
        <taxon>Eukaryota</taxon>
        <taxon>Viridiplantae</taxon>
        <taxon>Streptophyta</taxon>
        <taxon>Embryophyta</taxon>
        <taxon>Tracheophyta</taxon>
        <taxon>Spermatophyta</taxon>
        <taxon>Magnoliopsida</taxon>
        <taxon>eudicotyledons</taxon>
        <taxon>Gunneridae</taxon>
        <taxon>Pentapetalae</taxon>
        <taxon>rosids</taxon>
        <taxon>malvids</taxon>
        <taxon>Brassicales</taxon>
        <taxon>Brassicaceae</taxon>
        <taxon>Camelineae</taxon>
        <taxon>Capsella</taxon>
    </lineage>
</organism>
<reference evidence="4" key="1">
    <citation type="journal article" date="2013" name="Nat. Genet.">
        <title>The Capsella rubella genome and the genomic consequences of rapid mating system evolution.</title>
        <authorList>
            <person name="Slotte T."/>
            <person name="Hazzouri K.M."/>
            <person name="Agren J.A."/>
            <person name="Koenig D."/>
            <person name="Maumus F."/>
            <person name="Guo Y.L."/>
            <person name="Steige K."/>
            <person name="Platts A.E."/>
            <person name="Escobar J.S."/>
            <person name="Newman L.K."/>
            <person name="Wang W."/>
            <person name="Mandakova T."/>
            <person name="Vello E."/>
            <person name="Smith L.M."/>
            <person name="Henz S.R."/>
            <person name="Steffen J."/>
            <person name="Takuno S."/>
            <person name="Brandvain Y."/>
            <person name="Coop G."/>
            <person name="Andolfatto P."/>
            <person name="Hu T.T."/>
            <person name="Blanchette M."/>
            <person name="Clark R.M."/>
            <person name="Quesneville H."/>
            <person name="Nordborg M."/>
            <person name="Gaut B.S."/>
            <person name="Lysak M.A."/>
            <person name="Jenkins J."/>
            <person name="Grimwood J."/>
            <person name="Chapman J."/>
            <person name="Prochnik S."/>
            <person name="Shu S."/>
            <person name="Rokhsar D."/>
            <person name="Schmutz J."/>
            <person name="Weigel D."/>
            <person name="Wright S.I."/>
        </authorList>
    </citation>
    <scope>NUCLEOTIDE SEQUENCE [LARGE SCALE GENOMIC DNA]</scope>
    <source>
        <strain evidence="4">cv. Monte Gargano</strain>
    </source>
</reference>
<evidence type="ECO:0000313" key="3">
    <source>
        <dbReference type="EMBL" id="EOA29652.1"/>
    </source>
</evidence>
<dbReference type="PANTHER" id="PTHR46286:SF9">
    <property type="entry name" value="VIN3-LIKE PROTEIN 3"/>
    <property type="match status" value="1"/>
</dbReference>
<accession>R0G2I8</accession>
<dbReference type="Proteomes" id="UP000029121">
    <property type="component" value="Unassembled WGS sequence"/>
</dbReference>
<feature type="region of interest" description="Disordered" evidence="1">
    <location>
        <begin position="1"/>
        <end position="48"/>
    </location>
</feature>
<evidence type="ECO:0000313" key="4">
    <source>
        <dbReference type="Proteomes" id="UP000029121"/>
    </source>
</evidence>
<feature type="compositionally biased region" description="Basic and acidic residues" evidence="1">
    <location>
        <begin position="98"/>
        <end position="108"/>
    </location>
</feature>
<sequence length="210" mass="23207">GASTSRVITISDDKKSRRKNTTPRHLSSYGKKTSKAPVQAPETDIKGKGKRVCFKTESDVGEMMKIRDMNCPRETQLVIKEPVQENLPVVRSDQTNNRQDRPEKEKNPESYGFKQCVKLIRQLECSNLIQSSFRQKFLTWFSLKATADETVVVKTFIHSFQDDSVALAEQLVDIFSYCASMKGSANTGLGVGVGGDGGGSSGASCKKPRH</sequence>
<dbReference type="AlphaFoldDB" id="R0G2I8"/>
<keyword evidence="4" id="KW-1185">Reference proteome</keyword>
<evidence type="ECO:0000256" key="1">
    <source>
        <dbReference type="SAM" id="MobiDB-lite"/>
    </source>
</evidence>
<dbReference type="KEGG" id="crb:17893877"/>
<evidence type="ECO:0000259" key="2">
    <source>
        <dbReference type="Pfam" id="PF23380"/>
    </source>
</evidence>
<gene>
    <name evidence="3" type="ORF">CARUB_v10015154mg</name>
</gene>